<dbReference type="EMBL" id="BJMV01000005">
    <property type="protein sequence ID" value="GEB85467.1"/>
    <property type="molecule type" value="Genomic_DNA"/>
</dbReference>
<evidence type="ECO:0000313" key="1">
    <source>
        <dbReference type="EMBL" id="GEB85467.1"/>
    </source>
</evidence>
<comment type="caution">
    <text evidence="1">The sequence shown here is derived from an EMBL/GenBank/DDBJ whole genome shotgun (WGS) entry which is preliminary data.</text>
</comment>
<dbReference type="Proteomes" id="UP000317730">
    <property type="component" value="Unassembled WGS sequence"/>
</dbReference>
<accession>A0A4Y3TWF9</accession>
<sequence>MDQTGAWVSASGGAAEGERSFIISGGNTKASGPEWLDLSATVAERVGGTAWRRKTGGYGPCRGEADRFDSPALRGGAWAVEHCSRACEAVEAQPDKKEVPYATQTWSAAEWLAYCR</sequence>
<organism evidence="1 2">
    <name type="scientific">Acetobacter peroxydans</name>
    <dbReference type="NCBI Taxonomy" id="104098"/>
    <lineage>
        <taxon>Bacteria</taxon>
        <taxon>Pseudomonadati</taxon>
        <taxon>Pseudomonadota</taxon>
        <taxon>Alphaproteobacteria</taxon>
        <taxon>Acetobacterales</taxon>
        <taxon>Acetobacteraceae</taxon>
        <taxon>Acetobacter</taxon>
    </lineage>
</organism>
<reference evidence="1 2" key="1">
    <citation type="submission" date="2019-06" db="EMBL/GenBank/DDBJ databases">
        <title>Whole genome shotgun sequence of Acetobacter peroxydans NBRC 13755.</title>
        <authorList>
            <person name="Hosoyama A."/>
            <person name="Uohara A."/>
            <person name="Ohji S."/>
            <person name="Ichikawa N."/>
        </authorList>
    </citation>
    <scope>NUCLEOTIDE SEQUENCE [LARGE SCALE GENOMIC DNA]</scope>
    <source>
        <strain evidence="1 2">NBRC 13755</strain>
    </source>
</reference>
<dbReference type="AlphaFoldDB" id="A0A4Y3TWF9"/>
<evidence type="ECO:0000313" key="2">
    <source>
        <dbReference type="Proteomes" id="UP000317730"/>
    </source>
</evidence>
<protein>
    <submittedName>
        <fullName evidence="1">Uncharacterized protein</fullName>
    </submittedName>
</protein>
<name>A0A4Y3TWF9_9PROT</name>
<proteinExistence type="predicted"/>
<gene>
    <name evidence="1" type="ORF">APE01nite_12640</name>
</gene>
<keyword evidence="2" id="KW-1185">Reference proteome</keyword>